<comment type="caution">
    <text evidence="1">The sequence shown here is derived from an EMBL/GenBank/DDBJ whole genome shotgun (WGS) entry which is preliminary data.</text>
</comment>
<dbReference type="Proteomes" id="UP000007151">
    <property type="component" value="Unassembled WGS sequence"/>
</dbReference>
<gene>
    <name evidence="1" type="ORF">KGM_206123</name>
</gene>
<dbReference type="EMBL" id="AGBW02015068">
    <property type="protein sequence ID" value="OWR40638.1"/>
    <property type="molecule type" value="Genomic_DNA"/>
</dbReference>
<keyword evidence="2" id="KW-1185">Reference proteome</keyword>
<accession>A0A212EGM6</accession>
<proteinExistence type="predicted"/>
<name>A0A212EGM6_DANPL</name>
<dbReference type="InParanoid" id="A0A212EGM6"/>
<evidence type="ECO:0000313" key="2">
    <source>
        <dbReference type="Proteomes" id="UP000007151"/>
    </source>
</evidence>
<dbReference type="STRING" id="278856.A0A212EGM6"/>
<dbReference type="AlphaFoldDB" id="A0A212EGM6"/>
<organism evidence="1 2">
    <name type="scientific">Danaus plexippus plexippus</name>
    <dbReference type="NCBI Taxonomy" id="278856"/>
    <lineage>
        <taxon>Eukaryota</taxon>
        <taxon>Metazoa</taxon>
        <taxon>Ecdysozoa</taxon>
        <taxon>Arthropoda</taxon>
        <taxon>Hexapoda</taxon>
        <taxon>Insecta</taxon>
        <taxon>Pterygota</taxon>
        <taxon>Neoptera</taxon>
        <taxon>Endopterygota</taxon>
        <taxon>Lepidoptera</taxon>
        <taxon>Glossata</taxon>
        <taxon>Ditrysia</taxon>
        <taxon>Papilionoidea</taxon>
        <taxon>Nymphalidae</taxon>
        <taxon>Danainae</taxon>
        <taxon>Danaini</taxon>
        <taxon>Danaina</taxon>
        <taxon>Danaus</taxon>
        <taxon>Danaus</taxon>
    </lineage>
</organism>
<dbReference type="KEGG" id="dpl:KGM_206123"/>
<evidence type="ECO:0000313" key="1">
    <source>
        <dbReference type="EMBL" id="OWR40638.1"/>
    </source>
</evidence>
<sequence length="83" mass="9655">MNPMQKVIRIAEKCNLFEKLWKIQLARFSVEHPSRCRNCAVKKRSRAGRQGRPPQGGVVTFEPIQHDHDFCERVVINLILDIT</sequence>
<protein>
    <submittedName>
        <fullName evidence="1">Shaker protein</fullName>
    </submittedName>
</protein>
<reference evidence="1 2" key="1">
    <citation type="journal article" date="2011" name="Cell">
        <title>The monarch butterfly genome yields insights into long-distance migration.</title>
        <authorList>
            <person name="Zhan S."/>
            <person name="Merlin C."/>
            <person name="Boore J.L."/>
            <person name="Reppert S.M."/>
        </authorList>
    </citation>
    <scope>NUCLEOTIDE SEQUENCE [LARGE SCALE GENOMIC DNA]</scope>
    <source>
        <strain evidence="1">F-2</strain>
    </source>
</reference>